<evidence type="ECO:0000313" key="13">
    <source>
        <dbReference type="Proteomes" id="UP000265882"/>
    </source>
</evidence>
<evidence type="ECO:0000256" key="9">
    <source>
        <dbReference type="ARBA" id="ARBA00023014"/>
    </source>
</evidence>
<dbReference type="InterPro" id="IPR023753">
    <property type="entry name" value="FAD/NAD-binding_dom"/>
</dbReference>
<dbReference type="AlphaFoldDB" id="A0A3A4P556"/>
<evidence type="ECO:0000256" key="6">
    <source>
        <dbReference type="ARBA" id="ARBA00022723"/>
    </source>
</evidence>
<evidence type="ECO:0000256" key="3">
    <source>
        <dbReference type="ARBA" id="ARBA00011048"/>
    </source>
</evidence>
<evidence type="ECO:0000256" key="5">
    <source>
        <dbReference type="ARBA" id="ARBA00022643"/>
    </source>
</evidence>
<comment type="caution">
    <text evidence="12">The sequence shown here is derived from an EMBL/GenBank/DDBJ whole genome shotgun (WGS) entry which is preliminary data.</text>
</comment>
<name>A0A3A4P556_ABYX5</name>
<dbReference type="PANTHER" id="PTHR42917">
    <property type="entry name" value="2,4-DIENOYL-COA REDUCTASE"/>
    <property type="match status" value="1"/>
</dbReference>
<feature type="domain" description="FAD/NAD(P)-binding" evidence="11">
    <location>
        <begin position="401"/>
        <end position="653"/>
    </location>
</feature>
<evidence type="ECO:0000256" key="7">
    <source>
        <dbReference type="ARBA" id="ARBA00023002"/>
    </source>
</evidence>
<keyword evidence="7" id="KW-0560">Oxidoreductase</keyword>
<dbReference type="Pfam" id="PF00724">
    <property type="entry name" value="Oxidored_FMN"/>
    <property type="match status" value="1"/>
</dbReference>
<evidence type="ECO:0000256" key="1">
    <source>
        <dbReference type="ARBA" id="ARBA00001917"/>
    </source>
</evidence>
<evidence type="ECO:0000259" key="11">
    <source>
        <dbReference type="Pfam" id="PF07992"/>
    </source>
</evidence>
<dbReference type="Gene3D" id="3.50.50.60">
    <property type="entry name" value="FAD/NAD(P)-binding domain"/>
    <property type="match status" value="1"/>
</dbReference>
<dbReference type="GO" id="GO:0051536">
    <property type="term" value="F:iron-sulfur cluster binding"/>
    <property type="evidence" value="ECO:0007669"/>
    <property type="project" value="UniProtKB-KW"/>
</dbReference>
<dbReference type="Gene3D" id="3.40.50.720">
    <property type="entry name" value="NAD(P)-binding Rossmann-like Domain"/>
    <property type="match status" value="1"/>
</dbReference>
<comment type="cofactor">
    <cofactor evidence="2">
        <name>[4Fe-4S] cluster</name>
        <dbReference type="ChEBI" id="CHEBI:49883"/>
    </cofactor>
</comment>
<comment type="similarity">
    <text evidence="3">In the N-terminal section; belongs to the NADH:flavin oxidoreductase/NADH oxidase family.</text>
</comment>
<dbReference type="InterPro" id="IPR051793">
    <property type="entry name" value="NADH:flavin_oxidoreductase"/>
</dbReference>
<dbReference type="InterPro" id="IPR013785">
    <property type="entry name" value="Aldolase_TIM"/>
</dbReference>
<dbReference type="InterPro" id="IPR036188">
    <property type="entry name" value="FAD/NAD-bd_sf"/>
</dbReference>
<sequence length="688" mass="74056">MDNRPGHQCQRRLCNRLNDMSALKFLFREGSIGSMTVRNRIVMAAMHLGYAEDGYVTERMIRYYEECARGETGLIVCGGFKVHRLGGGGMGFLSIDDDKYIPAMAALNERLHFHGAKTAAQLFHAGRYAFSFTIDGEQPVSSSAIPSRLTRETPRELSIPEIREIEEAFVAAAIRARAAGFDAVEIIGSTGYLISQFLSPLSNQRRDSYGGSLQNRARFGIEVIQAIKQGCGADYPVIMRHSGTELMEGGNSIMESIEIARLFERAGADAVSIQIGWHESRTPTVAASVPHGAFTFLARKIRSSVAVPVMTCNRITDPALAESILEDGDADFIAMARALNADPHFSKKAREGRFDEIIPCTGCNEGCLDRIFTGQPSTCMNNPVRGNEEEFSITGAERPKKILVVGGGPGGLEAARVLAERGHRVTLYEKTGWLGGRLVYGSIPPGREDLRKTIQYLAGAAERAGVEIILETEMTPSLAKAQTPDAVVLASGARTRVPDISGIDSTKVAAAEDVLAGRVPLGQNVVIIGAGGVACEVGIYAARKGAISPEAAVFLAEHGVVPPGEAVELARRGSRQVTLVRRGSAVGETLGRSTRWVILQELKKLGVRTITGAHYLELNDKGLLIQLDGRTELLEADTIILAAGYEADSKLAERWREAAPEIHVIGDALAPAKGIDAIIEGARVGRML</sequence>
<evidence type="ECO:0000256" key="8">
    <source>
        <dbReference type="ARBA" id="ARBA00023004"/>
    </source>
</evidence>
<dbReference type="GO" id="GO:0046872">
    <property type="term" value="F:metal ion binding"/>
    <property type="evidence" value="ECO:0007669"/>
    <property type="project" value="UniProtKB-KW"/>
</dbReference>
<feature type="domain" description="NADH:flavin oxidoreductase/NADH oxidase N-terminal" evidence="10">
    <location>
        <begin position="31"/>
        <end position="355"/>
    </location>
</feature>
<keyword evidence="4" id="KW-0285">Flavoprotein</keyword>
<keyword evidence="9" id="KW-0411">Iron-sulfur</keyword>
<reference evidence="12 13" key="1">
    <citation type="journal article" date="2017" name="ISME J.">
        <title>Energy and carbon metabolisms in a deep terrestrial subsurface fluid microbial community.</title>
        <authorList>
            <person name="Momper L."/>
            <person name="Jungbluth S.P."/>
            <person name="Lee M.D."/>
            <person name="Amend J.P."/>
        </authorList>
    </citation>
    <scope>NUCLEOTIDE SEQUENCE [LARGE SCALE GENOMIC DNA]</scope>
    <source>
        <strain evidence="12">SURF_5</strain>
    </source>
</reference>
<protein>
    <submittedName>
        <fullName evidence="12">FAD-dependent oxidoreductase</fullName>
    </submittedName>
</protein>
<evidence type="ECO:0000256" key="2">
    <source>
        <dbReference type="ARBA" id="ARBA00001966"/>
    </source>
</evidence>
<dbReference type="Proteomes" id="UP000265882">
    <property type="component" value="Unassembled WGS sequence"/>
</dbReference>
<dbReference type="GO" id="GO:0010181">
    <property type="term" value="F:FMN binding"/>
    <property type="evidence" value="ECO:0007669"/>
    <property type="project" value="InterPro"/>
</dbReference>
<proteinExistence type="inferred from homology"/>
<dbReference type="Pfam" id="PF07992">
    <property type="entry name" value="Pyr_redox_2"/>
    <property type="match status" value="1"/>
</dbReference>
<dbReference type="PANTHER" id="PTHR42917:SF2">
    <property type="entry name" value="2,4-DIENOYL-COA REDUCTASE [(2E)-ENOYL-COA-PRODUCING]"/>
    <property type="match status" value="1"/>
</dbReference>
<dbReference type="PRINTS" id="PR00411">
    <property type="entry name" value="PNDRDTASEI"/>
</dbReference>
<evidence type="ECO:0000259" key="10">
    <source>
        <dbReference type="Pfam" id="PF00724"/>
    </source>
</evidence>
<gene>
    <name evidence="12" type="ORF">C4520_07125</name>
</gene>
<dbReference type="InterPro" id="IPR001155">
    <property type="entry name" value="OxRdtase_FMN_N"/>
</dbReference>
<dbReference type="Gene3D" id="3.20.20.70">
    <property type="entry name" value="Aldolase class I"/>
    <property type="match status" value="1"/>
</dbReference>
<dbReference type="GO" id="GO:0016491">
    <property type="term" value="F:oxidoreductase activity"/>
    <property type="evidence" value="ECO:0007669"/>
    <property type="project" value="UniProtKB-KW"/>
</dbReference>
<dbReference type="PRINTS" id="PR00368">
    <property type="entry name" value="FADPNR"/>
</dbReference>
<organism evidence="12 13">
    <name type="scientific">Abyssobacteria bacterium (strain SURF_5)</name>
    <dbReference type="NCBI Taxonomy" id="2093360"/>
    <lineage>
        <taxon>Bacteria</taxon>
        <taxon>Pseudomonadati</taxon>
        <taxon>Candidatus Hydrogenedentota</taxon>
        <taxon>Candidatus Abyssobacteria</taxon>
    </lineage>
</organism>
<dbReference type="SUPFAM" id="SSF51395">
    <property type="entry name" value="FMN-linked oxidoreductases"/>
    <property type="match status" value="1"/>
</dbReference>
<evidence type="ECO:0000313" key="12">
    <source>
        <dbReference type="EMBL" id="RJP23011.1"/>
    </source>
</evidence>
<evidence type="ECO:0000256" key="4">
    <source>
        <dbReference type="ARBA" id="ARBA00022630"/>
    </source>
</evidence>
<accession>A0A3A4P556</accession>
<keyword evidence="8" id="KW-0408">Iron</keyword>
<comment type="cofactor">
    <cofactor evidence="1">
        <name>FMN</name>
        <dbReference type="ChEBI" id="CHEBI:58210"/>
    </cofactor>
</comment>
<keyword evidence="6" id="KW-0479">Metal-binding</keyword>
<dbReference type="EMBL" id="QZKU01000052">
    <property type="protein sequence ID" value="RJP23011.1"/>
    <property type="molecule type" value="Genomic_DNA"/>
</dbReference>
<keyword evidence="5" id="KW-0288">FMN</keyword>
<dbReference type="SUPFAM" id="SSF51971">
    <property type="entry name" value="Nucleotide-binding domain"/>
    <property type="match status" value="1"/>
</dbReference>